<evidence type="ECO:0000259" key="6">
    <source>
        <dbReference type="PROSITE" id="PS50977"/>
    </source>
</evidence>
<dbReference type="AlphaFoldDB" id="A0A1N7LRM3"/>
<dbReference type="Pfam" id="PF00440">
    <property type="entry name" value="TetR_N"/>
    <property type="match status" value="1"/>
</dbReference>
<keyword evidence="1" id="KW-0678">Repressor</keyword>
<proteinExistence type="predicted"/>
<keyword evidence="8" id="KW-1185">Reference proteome</keyword>
<organism evidence="7 8">
    <name type="scientific">Phaeovulum vinaykumarii</name>
    <dbReference type="NCBI Taxonomy" id="407234"/>
    <lineage>
        <taxon>Bacteria</taxon>
        <taxon>Pseudomonadati</taxon>
        <taxon>Pseudomonadota</taxon>
        <taxon>Alphaproteobacteria</taxon>
        <taxon>Rhodobacterales</taxon>
        <taxon>Paracoccaceae</taxon>
        <taxon>Phaeovulum</taxon>
    </lineage>
</organism>
<evidence type="ECO:0000256" key="1">
    <source>
        <dbReference type="ARBA" id="ARBA00022491"/>
    </source>
</evidence>
<dbReference type="InterPro" id="IPR050109">
    <property type="entry name" value="HTH-type_TetR-like_transc_reg"/>
</dbReference>
<evidence type="ECO:0000256" key="4">
    <source>
        <dbReference type="ARBA" id="ARBA00023163"/>
    </source>
</evidence>
<dbReference type="SUPFAM" id="SSF46689">
    <property type="entry name" value="Homeodomain-like"/>
    <property type="match status" value="1"/>
</dbReference>
<reference evidence="8" key="1">
    <citation type="submission" date="2017-01" db="EMBL/GenBank/DDBJ databases">
        <authorList>
            <person name="Varghese N."/>
            <person name="Submissions S."/>
        </authorList>
    </citation>
    <scope>NUCLEOTIDE SEQUENCE [LARGE SCALE GENOMIC DNA]</scope>
    <source>
        <strain evidence="8">DSM 18714</strain>
    </source>
</reference>
<dbReference type="Proteomes" id="UP000186098">
    <property type="component" value="Unassembled WGS sequence"/>
</dbReference>
<keyword evidence="4" id="KW-0804">Transcription</keyword>
<dbReference type="PANTHER" id="PTHR30055:SF240">
    <property type="entry name" value="HTH-TYPE TRANSCRIPTIONAL REGULATOR ACRR"/>
    <property type="match status" value="1"/>
</dbReference>
<dbReference type="RefSeq" id="WP_076365542.1">
    <property type="nucleotide sequence ID" value="NZ_FTOM01000004.1"/>
</dbReference>
<dbReference type="Pfam" id="PF13977">
    <property type="entry name" value="TetR_C_6"/>
    <property type="match status" value="1"/>
</dbReference>
<dbReference type="EMBL" id="FTOM01000004">
    <property type="protein sequence ID" value="SIS76486.1"/>
    <property type="molecule type" value="Genomic_DNA"/>
</dbReference>
<dbReference type="PANTHER" id="PTHR30055">
    <property type="entry name" value="HTH-TYPE TRANSCRIPTIONAL REGULATOR RUTR"/>
    <property type="match status" value="1"/>
</dbReference>
<dbReference type="STRING" id="407234.SAMN05421795_10430"/>
<dbReference type="InterPro" id="IPR009057">
    <property type="entry name" value="Homeodomain-like_sf"/>
</dbReference>
<feature type="DNA-binding region" description="H-T-H motif" evidence="5">
    <location>
        <begin position="30"/>
        <end position="49"/>
    </location>
</feature>
<evidence type="ECO:0000313" key="7">
    <source>
        <dbReference type="EMBL" id="SIS76486.1"/>
    </source>
</evidence>
<dbReference type="GO" id="GO:0000976">
    <property type="term" value="F:transcription cis-regulatory region binding"/>
    <property type="evidence" value="ECO:0007669"/>
    <property type="project" value="TreeGrafter"/>
</dbReference>
<evidence type="ECO:0000313" key="8">
    <source>
        <dbReference type="Proteomes" id="UP000186098"/>
    </source>
</evidence>
<keyword evidence="2" id="KW-0805">Transcription regulation</keyword>
<accession>A0A1N7LRM3</accession>
<keyword evidence="3 5" id="KW-0238">DNA-binding</keyword>
<evidence type="ECO:0000256" key="5">
    <source>
        <dbReference type="PROSITE-ProRule" id="PRU00335"/>
    </source>
</evidence>
<dbReference type="Gene3D" id="1.10.357.10">
    <property type="entry name" value="Tetracycline Repressor, domain 2"/>
    <property type="match status" value="1"/>
</dbReference>
<dbReference type="PROSITE" id="PS50977">
    <property type="entry name" value="HTH_TETR_2"/>
    <property type="match status" value="1"/>
</dbReference>
<protein>
    <submittedName>
        <fullName evidence="7">Transcriptional regulator, TetR family</fullName>
    </submittedName>
</protein>
<dbReference type="GO" id="GO:0003700">
    <property type="term" value="F:DNA-binding transcription factor activity"/>
    <property type="evidence" value="ECO:0007669"/>
    <property type="project" value="TreeGrafter"/>
</dbReference>
<dbReference type="InterPro" id="IPR023772">
    <property type="entry name" value="DNA-bd_HTH_TetR-type_CS"/>
</dbReference>
<dbReference type="PROSITE" id="PS01081">
    <property type="entry name" value="HTH_TETR_1"/>
    <property type="match status" value="1"/>
</dbReference>
<dbReference type="InterPro" id="IPR039538">
    <property type="entry name" value="BetI_C"/>
</dbReference>
<dbReference type="OrthoDB" id="5293556at2"/>
<dbReference type="InterPro" id="IPR036271">
    <property type="entry name" value="Tet_transcr_reg_TetR-rel_C_sf"/>
</dbReference>
<sequence>MQRRSAEDRKSQIIAQVLRLASEIGPDRMSTTDVARAVGISQPAVFRHFPTKGDLWVAVAEDVSATLREHWATAETRAQTSLERLLGLIGAQLAAITERPALPSILFSRELTVDNPPLREVFDRLLASFQSRLAAAVGEMQSEGMLSQDIEARDAAVLLASIVQGVAIRWALGNRGFDLVGEGRRLVEVQLTLMSAGKGGVS</sequence>
<dbReference type="InterPro" id="IPR001647">
    <property type="entry name" value="HTH_TetR"/>
</dbReference>
<dbReference type="SUPFAM" id="SSF48498">
    <property type="entry name" value="Tetracyclin repressor-like, C-terminal domain"/>
    <property type="match status" value="1"/>
</dbReference>
<evidence type="ECO:0000256" key="3">
    <source>
        <dbReference type="ARBA" id="ARBA00023125"/>
    </source>
</evidence>
<evidence type="ECO:0000256" key="2">
    <source>
        <dbReference type="ARBA" id="ARBA00023015"/>
    </source>
</evidence>
<gene>
    <name evidence="7" type="ORF">SAMN05421795_10430</name>
</gene>
<feature type="domain" description="HTH tetR-type" evidence="6">
    <location>
        <begin position="7"/>
        <end position="67"/>
    </location>
</feature>
<name>A0A1N7LRM3_9RHOB</name>